<protein>
    <submittedName>
        <fullName evidence="1">Uncharacterized protein</fullName>
    </submittedName>
</protein>
<reference evidence="1" key="1">
    <citation type="submission" date="2019-01" db="EMBL/GenBank/DDBJ databases">
        <authorList>
            <person name="Lista F."/>
            <person name="Anselmo A."/>
        </authorList>
    </citation>
    <scope>NUCLEOTIDE SEQUENCE</scope>
    <source>
        <strain evidence="1">13S</strain>
    </source>
</reference>
<organism evidence="1">
    <name type="scientific">Klebsiella pneumoniae</name>
    <dbReference type="NCBI Taxonomy" id="573"/>
    <lineage>
        <taxon>Bacteria</taxon>
        <taxon>Pseudomonadati</taxon>
        <taxon>Pseudomonadota</taxon>
        <taxon>Gammaproteobacteria</taxon>
        <taxon>Enterobacterales</taxon>
        <taxon>Enterobacteriaceae</taxon>
        <taxon>Klebsiella/Raoultella group</taxon>
        <taxon>Klebsiella</taxon>
        <taxon>Klebsiella pneumoniae complex</taxon>
    </lineage>
</organism>
<comment type="caution">
    <text evidence="1">The sequence shown here is derived from an EMBL/GenBank/DDBJ whole genome shotgun (WGS) entry which is preliminary data.</text>
</comment>
<proteinExistence type="predicted"/>
<evidence type="ECO:0000313" key="1">
    <source>
        <dbReference type="EMBL" id="TCX34798.1"/>
    </source>
</evidence>
<accession>A0A483IPN7</accession>
<gene>
    <name evidence="1" type="ORF">ETE75_23195</name>
</gene>
<dbReference type="AlphaFoldDB" id="A0A483IPN7"/>
<sequence length="132" mass="15973">MHEDFENFDSRLAVYTDKDYFLECNAFYFNDEQYKKSLKMYFDLKYIYHDEYKAINALSDILYQRCFFYIQANAELDVNRDSLFTTYTDYFVDQGIIKRVYDFICNNDTDEQYAALTFIYSDLFNKNGGEIL</sequence>
<name>A0A483IPN7_KLEPN</name>
<dbReference type="RefSeq" id="WP_045909836.1">
    <property type="nucleotide sequence ID" value="NZ_JAGYBV010000064.1"/>
</dbReference>
<dbReference type="EMBL" id="SDCJ01000023">
    <property type="protein sequence ID" value="TCX34798.1"/>
    <property type="molecule type" value="Genomic_DNA"/>
</dbReference>